<evidence type="ECO:0000259" key="6">
    <source>
        <dbReference type="PROSITE" id="PS51900"/>
    </source>
</evidence>
<dbReference type="PANTHER" id="PTHR30349:SF41">
    <property type="entry name" value="INTEGRASE_RECOMBINASE PROTEIN MJ0367-RELATED"/>
    <property type="match status" value="1"/>
</dbReference>
<evidence type="ECO:0000256" key="2">
    <source>
        <dbReference type="ARBA" id="ARBA00023125"/>
    </source>
</evidence>
<name>D1PRY3_9FIRM</name>
<dbReference type="GO" id="GO:0006310">
    <property type="term" value="P:DNA recombination"/>
    <property type="evidence" value="ECO:0007669"/>
    <property type="project" value="UniProtKB-KW"/>
</dbReference>
<evidence type="ECO:0000313" key="8">
    <source>
        <dbReference type="Proteomes" id="UP000003438"/>
    </source>
</evidence>
<evidence type="ECO:0000256" key="1">
    <source>
        <dbReference type="ARBA" id="ARBA00008857"/>
    </source>
</evidence>
<evidence type="ECO:0000259" key="5">
    <source>
        <dbReference type="PROSITE" id="PS51898"/>
    </source>
</evidence>
<dbReference type="InterPro" id="IPR044068">
    <property type="entry name" value="CB"/>
</dbReference>
<dbReference type="InterPro" id="IPR002104">
    <property type="entry name" value="Integrase_catalytic"/>
</dbReference>
<dbReference type="InterPro" id="IPR050090">
    <property type="entry name" value="Tyrosine_recombinase_XerCD"/>
</dbReference>
<comment type="caution">
    <text evidence="7">The sequence shown here is derived from an EMBL/GenBank/DDBJ whole genome shotgun (WGS) entry which is preliminary data.</text>
</comment>
<feature type="domain" description="Core-binding (CB)" evidence="6">
    <location>
        <begin position="69"/>
        <end position="156"/>
    </location>
</feature>
<evidence type="ECO:0000313" key="7">
    <source>
        <dbReference type="EMBL" id="EFB74511.1"/>
    </source>
</evidence>
<dbReference type="InterPro" id="IPR011010">
    <property type="entry name" value="DNA_brk_join_enz"/>
</dbReference>
<dbReference type="Gene3D" id="1.10.443.10">
    <property type="entry name" value="Intergrase catalytic core"/>
    <property type="match status" value="1"/>
</dbReference>
<keyword evidence="2 4" id="KW-0238">DNA-binding</keyword>
<accession>D1PRY3</accession>
<dbReference type="RefSeq" id="WP_007048511.1">
    <property type="nucleotide sequence ID" value="NZ_GG704771.1"/>
</dbReference>
<keyword evidence="8" id="KW-1185">Reference proteome</keyword>
<dbReference type="EMBL" id="ACBY02000068">
    <property type="protein sequence ID" value="EFB74511.1"/>
    <property type="molecule type" value="Genomic_DNA"/>
</dbReference>
<dbReference type="CDD" id="cd01189">
    <property type="entry name" value="INT_ICEBs1_C_like"/>
    <property type="match status" value="1"/>
</dbReference>
<organism evidence="7 8">
    <name type="scientific">Subdoligranulum variabile DSM 15176</name>
    <dbReference type="NCBI Taxonomy" id="411471"/>
    <lineage>
        <taxon>Bacteria</taxon>
        <taxon>Bacillati</taxon>
        <taxon>Bacillota</taxon>
        <taxon>Clostridia</taxon>
        <taxon>Eubacteriales</taxon>
        <taxon>Oscillospiraceae</taxon>
        <taxon>Subdoligranulum</taxon>
    </lineage>
</organism>
<dbReference type="Proteomes" id="UP000003438">
    <property type="component" value="Unassembled WGS sequence"/>
</dbReference>
<protein>
    <submittedName>
        <fullName evidence="7">Site-specific recombinase, phage integrase family</fullName>
    </submittedName>
</protein>
<keyword evidence="3" id="KW-0233">DNA recombination</keyword>
<dbReference type="OrthoDB" id="9785687at2"/>
<feature type="domain" description="Tyr recombinase" evidence="5">
    <location>
        <begin position="171"/>
        <end position="366"/>
    </location>
</feature>
<comment type="similarity">
    <text evidence="1">Belongs to the 'phage' integrase family.</text>
</comment>
<dbReference type="HOGENOM" id="CLU_027562_17_1_9"/>
<dbReference type="Gene3D" id="1.10.150.130">
    <property type="match status" value="1"/>
</dbReference>
<dbReference type="PROSITE" id="PS51900">
    <property type="entry name" value="CB"/>
    <property type="match status" value="1"/>
</dbReference>
<dbReference type="Pfam" id="PF00589">
    <property type="entry name" value="Phage_integrase"/>
    <property type="match status" value="1"/>
</dbReference>
<proteinExistence type="inferred from homology"/>
<dbReference type="AlphaFoldDB" id="D1PRY3"/>
<evidence type="ECO:0000256" key="3">
    <source>
        <dbReference type="ARBA" id="ARBA00023172"/>
    </source>
</evidence>
<dbReference type="GO" id="GO:0015074">
    <property type="term" value="P:DNA integration"/>
    <property type="evidence" value="ECO:0007669"/>
    <property type="project" value="InterPro"/>
</dbReference>
<gene>
    <name evidence="7" type="ORF">SUBVAR_07166</name>
</gene>
<dbReference type="eggNOG" id="COG0582">
    <property type="taxonomic scope" value="Bacteria"/>
</dbReference>
<evidence type="ECO:0000256" key="4">
    <source>
        <dbReference type="PROSITE-ProRule" id="PRU01248"/>
    </source>
</evidence>
<dbReference type="GO" id="GO:0003677">
    <property type="term" value="F:DNA binding"/>
    <property type="evidence" value="ECO:0007669"/>
    <property type="project" value="UniProtKB-UniRule"/>
</dbReference>
<dbReference type="PROSITE" id="PS51898">
    <property type="entry name" value="TYR_RECOMBINASE"/>
    <property type="match status" value="1"/>
</dbReference>
<reference evidence="7" key="1">
    <citation type="submission" date="2009-12" db="EMBL/GenBank/DDBJ databases">
        <authorList>
            <person name="Weinstock G."/>
            <person name="Sodergren E."/>
            <person name="Clifton S."/>
            <person name="Fulton L."/>
            <person name="Fulton B."/>
            <person name="Courtney L."/>
            <person name="Fronick C."/>
            <person name="Harrison M."/>
            <person name="Strong C."/>
            <person name="Farmer C."/>
            <person name="Delahaunty K."/>
            <person name="Markovic C."/>
            <person name="Hall O."/>
            <person name="Minx P."/>
            <person name="Tomlinson C."/>
            <person name="Mitreva M."/>
            <person name="Nelson J."/>
            <person name="Hou S."/>
            <person name="Wollam A."/>
            <person name="Pepin K.H."/>
            <person name="Johnson M."/>
            <person name="Bhonagiri V."/>
            <person name="Nash W.E."/>
            <person name="Warren W."/>
            <person name="Chinwalla A."/>
            <person name="Mardis E.R."/>
            <person name="Wilson R.K."/>
        </authorList>
    </citation>
    <scope>NUCLEOTIDE SEQUENCE [LARGE SCALE GENOMIC DNA]</scope>
    <source>
        <strain evidence="7">DSM 15176</strain>
    </source>
</reference>
<dbReference type="InterPro" id="IPR010998">
    <property type="entry name" value="Integrase_recombinase_N"/>
</dbReference>
<dbReference type="InterPro" id="IPR025269">
    <property type="entry name" value="SAM-like_dom"/>
</dbReference>
<dbReference type="Pfam" id="PF13102">
    <property type="entry name" value="Phage_int_SAM_5"/>
    <property type="match status" value="1"/>
</dbReference>
<dbReference type="SUPFAM" id="SSF56349">
    <property type="entry name" value="DNA breaking-rejoining enzymes"/>
    <property type="match status" value="1"/>
</dbReference>
<dbReference type="InterPro" id="IPR013762">
    <property type="entry name" value="Integrase-like_cat_sf"/>
</dbReference>
<dbReference type="STRING" id="411471.SUBVAR_07166"/>
<dbReference type="PANTHER" id="PTHR30349">
    <property type="entry name" value="PHAGE INTEGRASE-RELATED"/>
    <property type="match status" value="1"/>
</dbReference>
<sequence>MAYIQQRGERKYKITVCNGYTTTGKKRMQARTIDVPKEIPKRSIRQYVYAEAERLEKRFRTGIDESENTKFEAYAEHWLDRAAKRYKASTLAGYRKMLELAYPFIGGLPLCKIRPMVLEGFAEELRKRPGRGGKPLSENTVHKYLDAVSAVLQDAAKNDILLYNPAHRVEKPQQRIPQQWEMRKLLQCLLQEPLLYRVFYLMALSTGLRRGELCALRWCDLHGGNQVKIQHSRSTVVGQGVLESDTKNHRTRIVVMPQIVFDDLGELFTEQALENNGADWNGLIFQRKGKPIHPDSFSRHLRHLYDQNGFPEEYHLHTMRHFFATYLLEHGTSKQVAADLLGHADTAFLERTYCHPQDICKEEAAGLFDSLLAPAEEEYYDTLQD</sequence>